<accession>A0A078L2T9</accession>
<gene>
    <name evidence="1" type="ORF">BN59_03809</name>
</gene>
<name>A0A078L2T9_9GAMM</name>
<evidence type="ECO:0000313" key="1">
    <source>
        <dbReference type="EMBL" id="CDZ79491.1"/>
    </source>
</evidence>
<dbReference type="AlphaFoldDB" id="A0A078L2T9"/>
<keyword evidence="2" id="KW-1185">Reference proteome</keyword>
<protein>
    <submittedName>
        <fullName evidence="1">Uncharacterized protein</fullName>
    </submittedName>
</protein>
<dbReference type="STRING" id="1034943.BN59_03809"/>
<sequence length="75" mass="8361">MTVIWAIQITDLSNQNLTLCIAIYTAMYASLFPLASNVAHSTNPTKQDAHLDWLARCGPEVYNIRNGTPLFLSLH</sequence>
<organism evidence="1 2">
    <name type="scientific">Legionella massiliensis</name>
    <dbReference type="NCBI Taxonomy" id="1034943"/>
    <lineage>
        <taxon>Bacteria</taxon>
        <taxon>Pseudomonadati</taxon>
        <taxon>Pseudomonadota</taxon>
        <taxon>Gammaproteobacteria</taxon>
        <taxon>Legionellales</taxon>
        <taxon>Legionellaceae</taxon>
        <taxon>Legionella</taxon>
    </lineage>
</organism>
<dbReference type="EMBL" id="CCSB01000005">
    <property type="protein sequence ID" value="CDZ79491.1"/>
    <property type="molecule type" value="Genomic_DNA"/>
</dbReference>
<proteinExistence type="predicted"/>
<dbReference type="Proteomes" id="UP000044071">
    <property type="component" value="Unassembled WGS sequence"/>
</dbReference>
<evidence type="ECO:0000313" key="2">
    <source>
        <dbReference type="Proteomes" id="UP000044071"/>
    </source>
</evidence>
<reference evidence="1 2" key="1">
    <citation type="submission" date="2014-06" db="EMBL/GenBank/DDBJ databases">
        <authorList>
            <person name="Urmite Genomes Urmite Genomes"/>
        </authorList>
    </citation>
    <scope>NUCLEOTIDE SEQUENCE [LARGE SCALE GENOMIC DNA]</scope>
</reference>